<evidence type="ECO:0000313" key="8">
    <source>
        <dbReference type="EMBL" id="ABI56152.1"/>
    </source>
</evidence>
<keyword evidence="4" id="KW-0904">Protein phosphatase</keyword>
<dbReference type="GO" id="GO:0004725">
    <property type="term" value="F:protein tyrosine phosphatase activity"/>
    <property type="evidence" value="ECO:0007669"/>
    <property type="project" value="UniProtKB-EC"/>
</dbReference>
<accession>Q0AAI5</accession>
<dbReference type="RefSeq" id="WP_011628547.1">
    <property type="nucleotide sequence ID" value="NC_008340.1"/>
</dbReference>
<organism evidence="8 9">
    <name type="scientific">Alkalilimnicola ehrlichii (strain ATCC BAA-1101 / DSM 17681 / MLHE-1)</name>
    <dbReference type="NCBI Taxonomy" id="187272"/>
    <lineage>
        <taxon>Bacteria</taxon>
        <taxon>Pseudomonadati</taxon>
        <taxon>Pseudomonadota</taxon>
        <taxon>Gammaproteobacteria</taxon>
        <taxon>Chromatiales</taxon>
        <taxon>Ectothiorhodospiraceae</taxon>
        <taxon>Alkalilimnicola</taxon>
    </lineage>
</organism>
<comment type="similarity">
    <text evidence="1">Belongs to the low molecular weight phosphotyrosine protein phosphatase family.</text>
</comment>
<evidence type="ECO:0000256" key="4">
    <source>
        <dbReference type="ARBA" id="ARBA00022912"/>
    </source>
</evidence>
<reference evidence="9" key="1">
    <citation type="submission" date="2006-08" db="EMBL/GenBank/DDBJ databases">
        <title>Complete sequence of Alkalilimnicola ehrilichei MLHE-1.</title>
        <authorList>
            <person name="Copeland A."/>
            <person name="Lucas S."/>
            <person name="Lapidus A."/>
            <person name="Barry K."/>
            <person name="Detter J.C."/>
            <person name="Glavina del Rio T."/>
            <person name="Hammon N."/>
            <person name="Israni S."/>
            <person name="Dalin E."/>
            <person name="Tice H."/>
            <person name="Pitluck S."/>
            <person name="Sims D."/>
            <person name="Brettin T."/>
            <person name="Bruce D."/>
            <person name="Han C."/>
            <person name="Tapia R."/>
            <person name="Gilna P."/>
            <person name="Schmutz J."/>
            <person name="Larimer F."/>
            <person name="Land M."/>
            <person name="Hauser L."/>
            <person name="Kyrpides N."/>
            <person name="Mikhailova N."/>
            <person name="Oremland R.S."/>
            <person name="Hoeft S.E."/>
            <person name="Switzer-Blum J."/>
            <person name="Kulp T."/>
            <person name="King G."/>
            <person name="Tabita R."/>
            <person name="Witte B."/>
            <person name="Santini J.M."/>
            <person name="Basu P."/>
            <person name="Hollibaugh J.T."/>
            <person name="Xie G."/>
            <person name="Stolz J.F."/>
            <person name="Richardson P."/>
        </authorList>
    </citation>
    <scope>NUCLEOTIDE SEQUENCE [LARGE SCALE GENOMIC DNA]</scope>
    <source>
        <strain evidence="9">ATCC BAA-1101 / DSM 17681 / MLHE-1</strain>
    </source>
</reference>
<dbReference type="InterPro" id="IPR036196">
    <property type="entry name" value="Ptyr_pPase_sf"/>
</dbReference>
<dbReference type="CDD" id="cd16343">
    <property type="entry name" value="LMWPTP"/>
    <property type="match status" value="1"/>
</dbReference>
<dbReference type="AlphaFoldDB" id="Q0AAI5"/>
<comment type="catalytic activity">
    <reaction evidence="5">
        <text>O-phospho-L-tyrosyl-[protein] + H2O = L-tyrosyl-[protein] + phosphate</text>
        <dbReference type="Rhea" id="RHEA:10684"/>
        <dbReference type="Rhea" id="RHEA-COMP:10136"/>
        <dbReference type="Rhea" id="RHEA-COMP:20101"/>
        <dbReference type="ChEBI" id="CHEBI:15377"/>
        <dbReference type="ChEBI" id="CHEBI:43474"/>
        <dbReference type="ChEBI" id="CHEBI:46858"/>
        <dbReference type="ChEBI" id="CHEBI:61978"/>
        <dbReference type="EC" id="3.1.3.48"/>
    </reaction>
</comment>
<evidence type="ECO:0000256" key="5">
    <source>
        <dbReference type="ARBA" id="ARBA00051722"/>
    </source>
</evidence>
<dbReference type="OrthoDB" id="9784339at2"/>
<feature type="domain" description="Phosphotyrosine protein phosphatase I" evidence="7">
    <location>
        <begin position="6"/>
        <end position="146"/>
    </location>
</feature>
<dbReference type="Gene3D" id="3.40.50.2300">
    <property type="match status" value="1"/>
</dbReference>
<dbReference type="InterPro" id="IPR017867">
    <property type="entry name" value="Tyr_phospatase_low_mol_wt"/>
</dbReference>
<name>Q0AAI5_ALKEH</name>
<evidence type="ECO:0000313" key="9">
    <source>
        <dbReference type="Proteomes" id="UP000001962"/>
    </source>
</evidence>
<evidence type="ECO:0000256" key="6">
    <source>
        <dbReference type="PIRSR" id="PIRSR617867-1"/>
    </source>
</evidence>
<dbReference type="SMART" id="SM00226">
    <property type="entry name" value="LMWPc"/>
    <property type="match status" value="1"/>
</dbReference>
<dbReference type="EC" id="3.1.3.48" evidence="2"/>
<feature type="active site" description="Nucleophile" evidence="6">
    <location>
        <position position="12"/>
    </location>
</feature>
<evidence type="ECO:0000259" key="7">
    <source>
        <dbReference type="SMART" id="SM00226"/>
    </source>
</evidence>
<dbReference type="Proteomes" id="UP000001962">
    <property type="component" value="Chromosome"/>
</dbReference>
<dbReference type="HOGENOM" id="CLU_071415_1_1_6"/>
<dbReference type="eggNOG" id="COG0394">
    <property type="taxonomic scope" value="Bacteria"/>
</dbReference>
<keyword evidence="3" id="KW-0378">Hydrolase</keyword>
<protein>
    <recommendedName>
        <fullName evidence="2">protein-tyrosine-phosphatase</fullName>
        <ecNumber evidence="2">3.1.3.48</ecNumber>
    </recommendedName>
</protein>
<feature type="active site" evidence="6">
    <location>
        <position position="18"/>
    </location>
</feature>
<dbReference type="EMBL" id="CP000453">
    <property type="protein sequence ID" value="ABI56152.1"/>
    <property type="molecule type" value="Genomic_DNA"/>
</dbReference>
<gene>
    <name evidence="8" type="ordered locus">Mlg_0798</name>
</gene>
<proteinExistence type="inferred from homology"/>
<feature type="active site" description="Proton donor" evidence="6">
    <location>
        <position position="120"/>
    </location>
</feature>
<dbReference type="Pfam" id="PF01451">
    <property type="entry name" value="LMWPc"/>
    <property type="match status" value="1"/>
</dbReference>
<keyword evidence="9" id="KW-1185">Reference proteome</keyword>
<dbReference type="KEGG" id="aeh:Mlg_0798"/>
<evidence type="ECO:0000256" key="3">
    <source>
        <dbReference type="ARBA" id="ARBA00022801"/>
    </source>
</evidence>
<sequence>MRLPFTRFLVVCTGNICRSPMGEAYLRDRLGAGGEFLIGSAGTGALVGYPADDHAITAMQEKGLDISAHRAQQLTLALARNYDLLLVMDDGHREWIEKNHPVLRGRLYRFGHWLDAEVVDPVGQPLEAFREARDLIERSADAWAQRLLSH</sequence>
<dbReference type="PANTHER" id="PTHR11717">
    <property type="entry name" value="LOW MOLECULAR WEIGHT PROTEIN TYROSINE PHOSPHATASE"/>
    <property type="match status" value="1"/>
</dbReference>
<evidence type="ECO:0000256" key="1">
    <source>
        <dbReference type="ARBA" id="ARBA00011063"/>
    </source>
</evidence>
<dbReference type="PRINTS" id="PR00719">
    <property type="entry name" value="LMWPTPASE"/>
</dbReference>
<evidence type="ECO:0000256" key="2">
    <source>
        <dbReference type="ARBA" id="ARBA00013064"/>
    </source>
</evidence>
<dbReference type="InterPro" id="IPR023485">
    <property type="entry name" value="Ptyr_pPase"/>
</dbReference>
<dbReference type="SUPFAM" id="SSF52788">
    <property type="entry name" value="Phosphotyrosine protein phosphatases I"/>
    <property type="match status" value="1"/>
</dbReference>
<dbReference type="InterPro" id="IPR050438">
    <property type="entry name" value="LMW_PTPase"/>
</dbReference>
<dbReference type="PANTHER" id="PTHR11717:SF31">
    <property type="entry name" value="LOW MOLECULAR WEIGHT PROTEIN-TYROSINE-PHOSPHATASE ETP-RELATED"/>
    <property type="match status" value="1"/>
</dbReference>